<dbReference type="NCBIfam" id="NF006769">
    <property type="entry name" value="PRK09290.1-3"/>
    <property type="match status" value="1"/>
</dbReference>
<dbReference type="Gene3D" id="3.40.630.10">
    <property type="entry name" value="Zn peptidases"/>
    <property type="match status" value="1"/>
</dbReference>
<dbReference type="InterPro" id="IPR010158">
    <property type="entry name" value="Amidase_Cbmase"/>
</dbReference>
<gene>
    <name evidence="5" type="ORF">Geu3261_0015_027</name>
</gene>
<evidence type="ECO:0000313" key="6">
    <source>
        <dbReference type="Proteomes" id="UP000032675"/>
    </source>
</evidence>
<feature type="binding site" evidence="3">
    <location>
        <position position="97"/>
    </location>
    <ligand>
        <name>Zn(2+)</name>
        <dbReference type="ChEBI" id="CHEBI:29105"/>
        <label>2</label>
    </ligand>
</feature>
<comment type="caution">
    <text evidence="5">The sequence shown here is derived from an EMBL/GenBank/DDBJ whole genome shotgun (WGS) entry which is preliminary data.</text>
</comment>
<feature type="binding site" evidence="3">
    <location>
        <position position="193"/>
    </location>
    <ligand>
        <name>Zn(2+)</name>
        <dbReference type="ChEBI" id="CHEBI:29105"/>
        <label>1</label>
    </ligand>
</feature>
<keyword evidence="3" id="KW-0862">Zinc</keyword>
<feature type="binding site" evidence="3">
    <location>
        <position position="86"/>
    </location>
    <ligand>
        <name>Zn(2+)</name>
        <dbReference type="ChEBI" id="CHEBI:29105"/>
        <label>1</label>
    </ligand>
</feature>
<dbReference type="InterPro" id="IPR036264">
    <property type="entry name" value="Bact_exopeptidase_dim_dom"/>
</dbReference>
<protein>
    <submittedName>
        <fullName evidence="5">Amidohydrolase/hydantoinase/carbamoylase family amidase</fullName>
    </submittedName>
</protein>
<organism evidence="5 6">
    <name type="scientific">Komagataeibacter europaeus NBRC 3261</name>
    <dbReference type="NCBI Taxonomy" id="1234669"/>
    <lineage>
        <taxon>Bacteria</taxon>
        <taxon>Pseudomonadati</taxon>
        <taxon>Pseudomonadota</taxon>
        <taxon>Alphaproteobacteria</taxon>
        <taxon>Acetobacterales</taxon>
        <taxon>Acetobacteraceae</taxon>
        <taxon>Komagataeibacter</taxon>
    </lineage>
</organism>
<dbReference type="Pfam" id="PF07687">
    <property type="entry name" value="M20_dimer"/>
    <property type="match status" value="1"/>
</dbReference>
<comment type="cofactor">
    <cofactor evidence="3">
        <name>Zn(2+)</name>
        <dbReference type="ChEBI" id="CHEBI:29105"/>
    </cofactor>
    <text evidence="3">Binds 2 Zn(2+) ions per subunit.</text>
</comment>
<dbReference type="PIRSF" id="PIRSF001235">
    <property type="entry name" value="Amidase_carbamoylase"/>
    <property type="match status" value="1"/>
</dbReference>
<sequence>MGMENSISIYGAQLWSDLMETARFGATARGGLHRLALGADDLKVREWFAATCRALGCEVIHDSMGNQFARRPGTQPGLKPIMMGSHLDTQPTGGRFDGILGVLGGIAVLRALENGKVQTRHPIEVVNWTNEEGARFTPPMLASGVFAGVFTEEYARSRPDRDNITLGDALMQGGQAGAQPCGQHPAAAYFELHIEQGPVLEAEEKTIGVVQGIQGMRWYEVRVMGRDSHAGTTPMTMRADAMWAAARMIDAVHGVAMSHKDGLGTIGIVDCQPASSNVIPGNVMFTVDLRNPSDTVLEAMEQDFRARIATLAEDCGVEAIVSPVWNSAAVHFDPTCIACVREAAEEERYPMRDIVSGAGHDAAYMAQVAPTAMVFIPCLNGISHNEAESAEPTDATAGANVLLHAVLLADTRIDAA</sequence>
<feature type="binding site" evidence="3">
    <location>
        <position position="384"/>
    </location>
    <ligand>
        <name>Zn(2+)</name>
        <dbReference type="ChEBI" id="CHEBI:29105"/>
        <label>2</label>
    </ligand>
</feature>
<reference evidence="5 6" key="1">
    <citation type="submission" date="2012-11" db="EMBL/GenBank/DDBJ databases">
        <title>Whole genome sequence of Gluconacetobacter europaeus NBRC3261.</title>
        <authorList>
            <person name="Azuma Y."/>
            <person name="Higashiura N."/>
            <person name="Hirakawa H."/>
            <person name="Matsushita K."/>
        </authorList>
    </citation>
    <scope>NUCLEOTIDE SEQUENCE [LARGE SCALE GENOMIC DNA]</scope>
    <source>
        <strain evidence="5 6">NBRC 3261</strain>
    </source>
</reference>
<feature type="domain" description="Peptidase M20 dimerisation" evidence="4">
    <location>
        <begin position="212"/>
        <end position="312"/>
    </location>
</feature>
<evidence type="ECO:0000256" key="1">
    <source>
        <dbReference type="ARBA" id="ARBA00006153"/>
    </source>
</evidence>
<dbReference type="GO" id="GO:0046872">
    <property type="term" value="F:metal ion binding"/>
    <property type="evidence" value="ECO:0007669"/>
    <property type="project" value="UniProtKB-KW"/>
</dbReference>
<dbReference type="GO" id="GO:0016813">
    <property type="term" value="F:hydrolase activity, acting on carbon-nitrogen (but not peptide) bonds, in linear amidines"/>
    <property type="evidence" value="ECO:0007669"/>
    <property type="project" value="InterPro"/>
</dbReference>
<evidence type="ECO:0000256" key="3">
    <source>
        <dbReference type="PIRSR" id="PIRSR001235-1"/>
    </source>
</evidence>
<evidence type="ECO:0000313" key="5">
    <source>
        <dbReference type="EMBL" id="GAN95224.1"/>
    </source>
</evidence>
<dbReference type="EMBL" id="BANI01000015">
    <property type="protein sequence ID" value="GAN95224.1"/>
    <property type="molecule type" value="Genomic_DNA"/>
</dbReference>
<dbReference type="Gene3D" id="3.30.70.360">
    <property type="match status" value="1"/>
</dbReference>
<comment type="similarity">
    <text evidence="1">Belongs to the peptidase M20 family.</text>
</comment>
<dbReference type="NCBIfam" id="NF006771">
    <property type="entry name" value="PRK09290.1-5"/>
    <property type="match status" value="1"/>
</dbReference>
<dbReference type="CDD" id="cd03884">
    <property type="entry name" value="M20_bAS"/>
    <property type="match status" value="1"/>
</dbReference>
<keyword evidence="2 5" id="KW-0378">Hydrolase</keyword>
<evidence type="ECO:0000259" key="4">
    <source>
        <dbReference type="Pfam" id="PF07687"/>
    </source>
</evidence>
<feature type="binding site" evidence="3">
    <location>
        <position position="132"/>
    </location>
    <ligand>
        <name>Zn(2+)</name>
        <dbReference type="ChEBI" id="CHEBI:29105"/>
        <label>2</label>
    </ligand>
</feature>
<dbReference type="AlphaFoldDB" id="A0A0D6PVN8"/>
<proteinExistence type="inferred from homology"/>
<dbReference type="SUPFAM" id="SSF53187">
    <property type="entry name" value="Zn-dependent exopeptidases"/>
    <property type="match status" value="1"/>
</dbReference>
<keyword evidence="3" id="KW-0479">Metal-binding</keyword>
<dbReference type="Pfam" id="PF01546">
    <property type="entry name" value="Peptidase_M20"/>
    <property type="match status" value="1"/>
</dbReference>
<dbReference type="PANTHER" id="PTHR32494:SF5">
    <property type="entry name" value="ALLANTOATE AMIDOHYDROLASE"/>
    <property type="match status" value="1"/>
</dbReference>
<dbReference type="InterPro" id="IPR011650">
    <property type="entry name" value="Peptidase_M20_dimer"/>
</dbReference>
<accession>A0A0D6PVN8</accession>
<dbReference type="InterPro" id="IPR002933">
    <property type="entry name" value="Peptidase_M20"/>
</dbReference>
<dbReference type="NCBIfam" id="TIGR01879">
    <property type="entry name" value="hydantase"/>
    <property type="match status" value="1"/>
</dbReference>
<feature type="binding site" evidence="3">
    <location>
        <position position="97"/>
    </location>
    <ligand>
        <name>Zn(2+)</name>
        <dbReference type="ChEBI" id="CHEBI:29105"/>
        <label>1</label>
    </ligand>
</feature>
<evidence type="ECO:0000256" key="2">
    <source>
        <dbReference type="ARBA" id="ARBA00022801"/>
    </source>
</evidence>
<dbReference type="RefSeq" id="WP_082085959.1">
    <property type="nucleotide sequence ID" value="NZ_BANI01000015.1"/>
</dbReference>
<dbReference type="Proteomes" id="UP000032675">
    <property type="component" value="Unassembled WGS sequence"/>
</dbReference>
<dbReference type="PANTHER" id="PTHR32494">
    <property type="entry name" value="ALLANTOATE DEIMINASE-RELATED"/>
    <property type="match status" value="1"/>
</dbReference>
<dbReference type="SUPFAM" id="SSF55031">
    <property type="entry name" value="Bacterial exopeptidase dimerisation domain"/>
    <property type="match status" value="1"/>
</dbReference>
<name>A0A0D6PVN8_KOMEU</name>